<dbReference type="PANTHER" id="PTHR35117:SF3">
    <property type="entry name" value="LISH DOMAIN-CONTAINING PROTEIN"/>
    <property type="match status" value="1"/>
</dbReference>
<feature type="compositionally biased region" description="Polar residues" evidence="2">
    <location>
        <begin position="238"/>
        <end position="278"/>
    </location>
</feature>
<keyword evidence="1" id="KW-0175">Coiled coil</keyword>
<accession>A0ABS8TQX8</accession>
<organism evidence="3 4">
    <name type="scientific">Datura stramonium</name>
    <name type="common">Jimsonweed</name>
    <name type="synonym">Common thornapple</name>
    <dbReference type="NCBI Taxonomy" id="4076"/>
    <lineage>
        <taxon>Eukaryota</taxon>
        <taxon>Viridiplantae</taxon>
        <taxon>Streptophyta</taxon>
        <taxon>Embryophyta</taxon>
        <taxon>Tracheophyta</taxon>
        <taxon>Spermatophyta</taxon>
        <taxon>Magnoliopsida</taxon>
        <taxon>eudicotyledons</taxon>
        <taxon>Gunneridae</taxon>
        <taxon>Pentapetalae</taxon>
        <taxon>asterids</taxon>
        <taxon>lamiids</taxon>
        <taxon>Solanales</taxon>
        <taxon>Solanaceae</taxon>
        <taxon>Solanoideae</taxon>
        <taxon>Datureae</taxon>
        <taxon>Datura</taxon>
    </lineage>
</organism>
<sequence length="497" mass="54233">MGRQTKPRRPENIGKGKVTPVQIAFIVDRYLSDCHFTETRSTFRSEASHLLSKSPINEAPRSLLSLGAMLDEYICLKEQKVFLEQEKAQVQNLLRGMQEVMNGYNSSANLTPSPPIHASSIPKSGAVLQQTNGSSSILAGYCSAYTSPALMPASMPSNTAANTMKFSAPNSIPTTSKRKESKYVSDASIASKKSRIQSPTNQLPFEGACSMPQDDKHNNTLKSSAIQSSDPIDEPKQSPVQGSNNAKCLSNHPIQSPLTNYSDPKTPPIESSSQTEKSISPVEICSTATSSKEATPSHLMSTNHMIISSETIRVTPTKQIAYYSIERNHRVSTSTPVKANLKRPVKRDQVKGRLDFDASDIPSSSEVPQVPDRISTSDSDKEGDIFDLDLPNFDFLGANFNLSELLCGFDIDGQRIDYSCQDKLDFSPDSCSGSPYESGNINTDANQITSQISSTVTEVFSEKDTSLLDSDTVKTVKSVTKRIQLLSPVKSSRSSRH</sequence>
<dbReference type="EMBL" id="JACEIK010001889">
    <property type="protein sequence ID" value="MCD7472914.1"/>
    <property type="molecule type" value="Genomic_DNA"/>
</dbReference>
<evidence type="ECO:0000256" key="1">
    <source>
        <dbReference type="SAM" id="Coils"/>
    </source>
</evidence>
<dbReference type="Proteomes" id="UP000823775">
    <property type="component" value="Unassembled WGS sequence"/>
</dbReference>
<feature type="coiled-coil region" evidence="1">
    <location>
        <begin position="73"/>
        <end position="100"/>
    </location>
</feature>
<feature type="region of interest" description="Disordered" evidence="2">
    <location>
        <begin position="346"/>
        <end position="381"/>
    </location>
</feature>
<feature type="compositionally biased region" description="Polar residues" evidence="2">
    <location>
        <begin position="220"/>
        <end position="230"/>
    </location>
</feature>
<reference evidence="3 4" key="1">
    <citation type="journal article" date="2021" name="BMC Genomics">
        <title>Datura genome reveals duplications of psychoactive alkaloid biosynthetic genes and high mutation rate following tissue culture.</title>
        <authorList>
            <person name="Rajewski A."/>
            <person name="Carter-House D."/>
            <person name="Stajich J."/>
            <person name="Litt A."/>
        </authorList>
    </citation>
    <scope>NUCLEOTIDE SEQUENCE [LARGE SCALE GENOMIC DNA]</scope>
    <source>
        <strain evidence="3">AR-01</strain>
    </source>
</reference>
<evidence type="ECO:0008006" key="5">
    <source>
        <dbReference type="Google" id="ProtNLM"/>
    </source>
</evidence>
<evidence type="ECO:0000313" key="4">
    <source>
        <dbReference type="Proteomes" id="UP000823775"/>
    </source>
</evidence>
<evidence type="ECO:0000313" key="3">
    <source>
        <dbReference type="EMBL" id="MCD7472914.1"/>
    </source>
</evidence>
<keyword evidence="4" id="KW-1185">Reference proteome</keyword>
<protein>
    <recommendedName>
        <fullName evidence="5">LisH domain-containing protein</fullName>
    </recommendedName>
</protein>
<feature type="compositionally biased region" description="Basic and acidic residues" evidence="2">
    <location>
        <begin position="346"/>
        <end position="356"/>
    </location>
</feature>
<gene>
    <name evidence="3" type="ORF">HAX54_014331</name>
</gene>
<evidence type="ECO:0000256" key="2">
    <source>
        <dbReference type="SAM" id="MobiDB-lite"/>
    </source>
</evidence>
<dbReference type="PANTHER" id="PTHR35117">
    <property type="entry name" value="MYOSIN-M HEAVY PROTEIN"/>
    <property type="match status" value="1"/>
</dbReference>
<comment type="caution">
    <text evidence="3">The sequence shown here is derived from an EMBL/GenBank/DDBJ whole genome shotgun (WGS) entry which is preliminary data.</text>
</comment>
<name>A0ABS8TQX8_DATST</name>
<feature type="region of interest" description="Disordered" evidence="2">
    <location>
        <begin position="167"/>
        <end position="281"/>
    </location>
</feature>
<proteinExistence type="predicted"/>